<evidence type="ECO:0000313" key="2">
    <source>
        <dbReference type="EMBL" id="SHH31115.1"/>
    </source>
</evidence>
<evidence type="ECO:0000259" key="1">
    <source>
        <dbReference type="PROSITE" id="PS50943"/>
    </source>
</evidence>
<dbReference type="CDD" id="cd00093">
    <property type="entry name" value="HTH_XRE"/>
    <property type="match status" value="1"/>
</dbReference>
<dbReference type="Proteomes" id="UP000186132">
    <property type="component" value="Unassembled WGS sequence"/>
</dbReference>
<protein>
    <submittedName>
        <fullName evidence="2">Transcriptional regulator, contains XRE-family HTH domain</fullName>
    </submittedName>
</protein>
<organism evidence="2 3">
    <name type="scientific">Jatrophihabitans endophyticus</name>
    <dbReference type="NCBI Taxonomy" id="1206085"/>
    <lineage>
        <taxon>Bacteria</taxon>
        <taxon>Bacillati</taxon>
        <taxon>Actinomycetota</taxon>
        <taxon>Actinomycetes</taxon>
        <taxon>Jatrophihabitantales</taxon>
        <taxon>Jatrophihabitantaceae</taxon>
        <taxon>Jatrophihabitans</taxon>
    </lineage>
</organism>
<name>A0A1M5RY00_9ACTN</name>
<dbReference type="AlphaFoldDB" id="A0A1M5RY00"/>
<evidence type="ECO:0000313" key="3">
    <source>
        <dbReference type="Proteomes" id="UP000186132"/>
    </source>
</evidence>
<dbReference type="Gene3D" id="1.10.260.40">
    <property type="entry name" value="lambda repressor-like DNA-binding domains"/>
    <property type="match status" value="1"/>
</dbReference>
<dbReference type="SUPFAM" id="SSF47413">
    <property type="entry name" value="lambda repressor-like DNA-binding domains"/>
    <property type="match status" value="1"/>
</dbReference>
<feature type="domain" description="HTH cro/C1-type" evidence="1">
    <location>
        <begin position="8"/>
        <end position="63"/>
    </location>
</feature>
<dbReference type="InterPro" id="IPR010982">
    <property type="entry name" value="Lambda_DNA-bd_dom_sf"/>
</dbReference>
<keyword evidence="3" id="KW-1185">Reference proteome</keyword>
<dbReference type="EMBL" id="FQVU01000005">
    <property type="protein sequence ID" value="SHH31115.1"/>
    <property type="molecule type" value="Genomic_DNA"/>
</dbReference>
<reference evidence="2 3" key="1">
    <citation type="submission" date="2016-11" db="EMBL/GenBank/DDBJ databases">
        <authorList>
            <person name="Jaros S."/>
            <person name="Januszkiewicz K."/>
            <person name="Wedrychowicz H."/>
        </authorList>
    </citation>
    <scope>NUCLEOTIDE SEQUENCE [LARGE SCALE GENOMIC DNA]</scope>
    <source>
        <strain evidence="2 3">DSM 45627</strain>
    </source>
</reference>
<dbReference type="InterPro" id="IPR001387">
    <property type="entry name" value="Cro/C1-type_HTH"/>
</dbReference>
<gene>
    <name evidence="2" type="ORF">SAMN05443575_3683</name>
</gene>
<accession>A0A1M5RY00</accession>
<proteinExistence type="predicted"/>
<dbReference type="STRING" id="1206085.SAMN05443575_3683"/>
<dbReference type="Pfam" id="PF01381">
    <property type="entry name" value="HTH_3"/>
    <property type="match status" value="1"/>
</dbReference>
<sequence length="119" mass="13240">MQQLADMLKSRRESLNLSAREVARRAGLDTGVIIRLERAANPTPRLENLKAIGEVLGIPAADLYAAAHALPVGQLPSLRPYMRAKYRQLPDEAVAEVESFIEQLTRRHGSGPRPHQDEH</sequence>
<dbReference type="SMART" id="SM00530">
    <property type="entry name" value="HTH_XRE"/>
    <property type="match status" value="1"/>
</dbReference>
<dbReference type="GO" id="GO:0003677">
    <property type="term" value="F:DNA binding"/>
    <property type="evidence" value="ECO:0007669"/>
    <property type="project" value="InterPro"/>
</dbReference>
<dbReference type="PROSITE" id="PS50943">
    <property type="entry name" value="HTH_CROC1"/>
    <property type="match status" value="1"/>
</dbReference>